<dbReference type="Proteomes" id="UP000256964">
    <property type="component" value="Unassembled WGS sequence"/>
</dbReference>
<organism evidence="1 2">
    <name type="scientific">Lentinus brumalis</name>
    <dbReference type="NCBI Taxonomy" id="2498619"/>
    <lineage>
        <taxon>Eukaryota</taxon>
        <taxon>Fungi</taxon>
        <taxon>Dikarya</taxon>
        <taxon>Basidiomycota</taxon>
        <taxon>Agaricomycotina</taxon>
        <taxon>Agaricomycetes</taxon>
        <taxon>Polyporales</taxon>
        <taxon>Polyporaceae</taxon>
        <taxon>Lentinus</taxon>
    </lineage>
</organism>
<accession>A0A371DHV1</accession>
<reference evidence="1 2" key="1">
    <citation type="journal article" date="2018" name="Biotechnol. Biofuels">
        <title>Integrative visual omics of the white-rot fungus Polyporus brumalis exposes the biotechnological potential of its oxidative enzymes for delignifying raw plant biomass.</title>
        <authorList>
            <person name="Miyauchi S."/>
            <person name="Rancon A."/>
            <person name="Drula E."/>
            <person name="Hage H."/>
            <person name="Chaduli D."/>
            <person name="Favel A."/>
            <person name="Grisel S."/>
            <person name="Henrissat B."/>
            <person name="Herpoel-Gimbert I."/>
            <person name="Ruiz-Duenas F.J."/>
            <person name="Chevret D."/>
            <person name="Hainaut M."/>
            <person name="Lin J."/>
            <person name="Wang M."/>
            <person name="Pangilinan J."/>
            <person name="Lipzen A."/>
            <person name="Lesage-Meessen L."/>
            <person name="Navarro D."/>
            <person name="Riley R."/>
            <person name="Grigoriev I.V."/>
            <person name="Zhou S."/>
            <person name="Raouche S."/>
            <person name="Rosso M.N."/>
        </authorList>
    </citation>
    <scope>NUCLEOTIDE SEQUENCE [LARGE SCALE GENOMIC DNA]</scope>
    <source>
        <strain evidence="1 2">BRFM 1820</strain>
    </source>
</reference>
<gene>
    <name evidence="1" type="ORF">OH76DRAFT_1400457</name>
</gene>
<dbReference type="OrthoDB" id="2628807at2759"/>
<protein>
    <submittedName>
        <fullName evidence="1">Uncharacterized protein</fullName>
    </submittedName>
</protein>
<dbReference type="AlphaFoldDB" id="A0A371DHV1"/>
<evidence type="ECO:0000313" key="2">
    <source>
        <dbReference type="Proteomes" id="UP000256964"/>
    </source>
</evidence>
<name>A0A371DHV1_9APHY</name>
<evidence type="ECO:0000313" key="1">
    <source>
        <dbReference type="EMBL" id="RDX52110.1"/>
    </source>
</evidence>
<keyword evidence="2" id="KW-1185">Reference proteome</keyword>
<sequence length="204" mass="22480">MRDVYMANIRSKYPTYQPRHDFDVFVLGDCRYKGPEKEIGAWLDDELAFQAAMFGDARLVIEAARDMLSGPGVVTGSKPTPGDAGVAPGVFVRQIPDSAYSIRLFPGSASFREYCLDIVETSTQRPVNSPMKFELWMVGSHTSPHVCGPVRLHSLESAFGHSPKDIAPGEEKFVLTDGMTCVLTRPGHKPVRFTVPTRAHALEP</sequence>
<dbReference type="EMBL" id="KZ857391">
    <property type="protein sequence ID" value="RDX52110.1"/>
    <property type="molecule type" value="Genomic_DNA"/>
</dbReference>
<proteinExistence type="predicted"/>